<comment type="pathway">
    <text evidence="3">Nucleotide-sugar biosynthesis; UDP-alpha-D-xylose biosynthesis; UDP-alpha-D-xylose from UDP-alpha-D-glucuronate: step 1/1.</text>
</comment>
<name>A0A1V5MDZ0_UNCT6</name>
<dbReference type="InterPro" id="IPR036291">
    <property type="entry name" value="NAD(P)-bd_dom_sf"/>
</dbReference>
<dbReference type="GO" id="GO:0048040">
    <property type="term" value="F:UDP-glucuronate decarboxylase activity"/>
    <property type="evidence" value="ECO:0007669"/>
    <property type="project" value="UniProtKB-EC"/>
</dbReference>
<dbReference type="SUPFAM" id="SSF51735">
    <property type="entry name" value="NAD(P)-binding Rossmann-fold domains"/>
    <property type="match status" value="1"/>
</dbReference>
<comment type="cofactor">
    <cofactor evidence="1">
        <name>NAD(+)</name>
        <dbReference type="ChEBI" id="CHEBI:57540"/>
    </cofactor>
</comment>
<dbReference type="GO" id="GO:0005737">
    <property type="term" value="C:cytoplasm"/>
    <property type="evidence" value="ECO:0007669"/>
    <property type="project" value="TreeGrafter"/>
</dbReference>
<comment type="subcellular location">
    <subcellularLocation>
        <location evidence="2">Golgi apparatus</location>
        <location evidence="2">Golgi stack membrane</location>
        <topology evidence="2">Single-pass type II membrane protein</topology>
    </subcellularLocation>
</comment>
<evidence type="ECO:0000256" key="6">
    <source>
        <dbReference type="ARBA" id="ARBA00022692"/>
    </source>
</evidence>
<feature type="domain" description="NAD(P)-binding" evidence="14">
    <location>
        <begin position="4"/>
        <end position="312"/>
    </location>
</feature>
<dbReference type="PANTHER" id="PTHR43078:SF6">
    <property type="entry name" value="UDP-GLUCURONIC ACID DECARBOXYLASE 1"/>
    <property type="match status" value="1"/>
</dbReference>
<evidence type="ECO:0000256" key="11">
    <source>
        <dbReference type="ARBA" id="ARBA00023034"/>
    </source>
</evidence>
<keyword evidence="6" id="KW-0812">Transmembrane</keyword>
<keyword evidence="13" id="KW-0456">Lyase</keyword>
<sequence>MRYLITGGAGFIGSHLTEHLLPAGHRVTVLDDLSTGRLKNLEAVKHHPNLQILVDSILNRPVLERLVGEADAVFHLAAAVGVRTVIEQPLQSLRTNVEGTCNLLEACAAARRKIVLASTSEVYGKNENVPFAEENDIVLGATTIRRWAYACSKALDEFFALAYAAEAGLPVIIVRLFNTIGPRQTGRYGMVVPRFVRQALEGRPITIYGDGRQSRCFTCVSDVIEALGRLVESPAAVGGVFNIGSREEVTIEDLARRIRTLCKSRSPLVHLDPEQDYKEGFEDMRRRVPDLTRLEATIGYRPRVSLETALKQIIADFKAGRED</sequence>
<evidence type="ECO:0000313" key="15">
    <source>
        <dbReference type="EMBL" id="OPZ91454.1"/>
    </source>
</evidence>
<evidence type="ECO:0000256" key="7">
    <source>
        <dbReference type="ARBA" id="ARBA00022793"/>
    </source>
</evidence>
<evidence type="ECO:0000259" key="14">
    <source>
        <dbReference type="Pfam" id="PF16363"/>
    </source>
</evidence>
<keyword evidence="8" id="KW-0735">Signal-anchor</keyword>
<dbReference type="InterPro" id="IPR044516">
    <property type="entry name" value="UXS-like"/>
</dbReference>
<protein>
    <recommendedName>
        <fullName evidence="5">UDP-glucuronate decarboxylase</fullName>
        <ecNumber evidence="5">4.1.1.35</ecNumber>
    </recommendedName>
</protein>
<dbReference type="GO" id="GO:0070403">
    <property type="term" value="F:NAD+ binding"/>
    <property type="evidence" value="ECO:0007669"/>
    <property type="project" value="InterPro"/>
</dbReference>
<evidence type="ECO:0000256" key="1">
    <source>
        <dbReference type="ARBA" id="ARBA00001911"/>
    </source>
</evidence>
<keyword evidence="7" id="KW-0210">Decarboxylase</keyword>
<keyword evidence="9" id="KW-1133">Transmembrane helix</keyword>
<dbReference type="GO" id="GO:0033320">
    <property type="term" value="P:UDP-D-xylose biosynthetic process"/>
    <property type="evidence" value="ECO:0007669"/>
    <property type="project" value="UniProtKB-UniPathway"/>
</dbReference>
<evidence type="ECO:0000256" key="4">
    <source>
        <dbReference type="ARBA" id="ARBA00007505"/>
    </source>
</evidence>
<evidence type="ECO:0000256" key="5">
    <source>
        <dbReference type="ARBA" id="ARBA00012290"/>
    </source>
</evidence>
<dbReference type="PANTHER" id="PTHR43078">
    <property type="entry name" value="UDP-GLUCURONIC ACID DECARBOXYLASE-RELATED"/>
    <property type="match status" value="1"/>
</dbReference>
<dbReference type="InterPro" id="IPR016040">
    <property type="entry name" value="NAD(P)-bd_dom"/>
</dbReference>
<comment type="similarity">
    <text evidence="4">Belongs to the NAD(P)-dependent epimerase/dehydratase family. UDP-glucuronic acid decarboxylase subfamily.</text>
</comment>
<keyword evidence="11" id="KW-0333">Golgi apparatus</keyword>
<dbReference type="Gene3D" id="3.40.50.720">
    <property type="entry name" value="NAD(P)-binding Rossmann-like Domain"/>
    <property type="match status" value="1"/>
</dbReference>
<evidence type="ECO:0000256" key="9">
    <source>
        <dbReference type="ARBA" id="ARBA00022989"/>
    </source>
</evidence>
<evidence type="ECO:0000256" key="13">
    <source>
        <dbReference type="ARBA" id="ARBA00023239"/>
    </source>
</evidence>
<evidence type="ECO:0000256" key="2">
    <source>
        <dbReference type="ARBA" id="ARBA00004447"/>
    </source>
</evidence>
<reference evidence="15" key="1">
    <citation type="submission" date="2017-02" db="EMBL/GenBank/DDBJ databases">
        <title>Delving into the versatile metabolic prowess of the omnipresent phylum Bacteroidetes.</title>
        <authorList>
            <person name="Nobu M.K."/>
            <person name="Mei R."/>
            <person name="Narihiro T."/>
            <person name="Kuroda K."/>
            <person name="Liu W.-T."/>
        </authorList>
    </citation>
    <scope>NUCLEOTIDE SEQUENCE</scope>
    <source>
        <strain evidence="15">ADurb.Bin417</strain>
    </source>
</reference>
<accession>A0A1V5MDZ0</accession>
<dbReference type="UniPathway" id="UPA00796">
    <property type="reaction ID" value="UER00771"/>
</dbReference>
<evidence type="ECO:0000256" key="12">
    <source>
        <dbReference type="ARBA" id="ARBA00023136"/>
    </source>
</evidence>
<gene>
    <name evidence="15" type="primary">arnA</name>
    <name evidence="15" type="ORF">BWY73_01085</name>
</gene>
<evidence type="ECO:0000256" key="8">
    <source>
        <dbReference type="ARBA" id="ARBA00022968"/>
    </source>
</evidence>
<evidence type="ECO:0000256" key="3">
    <source>
        <dbReference type="ARBA" id="ARBA00005100"/>
    </source>
</evidence>
<dbReference type="Proteomes" id="UP000485484">
    <property type="component" value="Unassembled WGS sequence"/>
</dbReference>
<dbReference type="GO" id="GO:0042732">
    <property type="term" value="P:D-xylose metabolic process"/>
    <property type="evidence" value="ECO:0007669"/>
    <property type="project" value="InterPro"/>
</dbReference>
<dbReference type="AlphaFoldDB" id="A0A1V5MDZ0"/>
<organism evidence="15">
    <name type="scientific">candidate division TA06 bacterium ADurb.Bin417</name>
    <dbReference type="NCBI Taxonomy" id="1852828"/>
    <lineage>
        <taxon>Bacteria</taxon>
        <taxon>Bacteria division TA06</taxon>
    </lineage>
</organism>
<dbReference type="EMBL" id="MWAK01000175">
    <property type="protein sequence ID" value="OPZ91454.1"/>
    <property type="molecule type" value="Genomic_DNA"/>
</dbReference>
<dbReference type="EC" id="4.1.1.35" evidence="5"/>
<proteinExistence type="inferred from homology"/>
<dbReference type="Pfam" id="PF16363">
    <property type="entry name" value="GDP_Man_Dehyd"/>
    <property type="match status" value="1"/>
</dbReference>
<keyword evidence="10" id="KW-0520">NAD</keyword>
<keyword evidence="12" id="KW-0472">Membrane</keyword>
<comment type="caution">
    <text evidence="15">The sequence shown here is derived from an EMBL/GenBank/DDBJ whole genome shotgun (WGS) entry which is preliminary data.</text>
</comment>
<evidence type="ECO:0000256" key="10">
    <source>
        <dbReference type="ARBA" id="ARBA00023027"/>
    </source>
</evidence>